<comment type="similarity">
    <text evidence="10">Belongs to the DHHC palmitoyltransferase family.</text>
</comment>
<dbReference type="OrthoDB" id="302728at2759"/>
<comment type="subcellular location">
    <subcellularLocation>
        <location evidence="1">Endomembrane system</location>
        <topology evidence="1">Multi-pass membrane protein</topology>
    </subcellularLocation>
</comment>
<comment type="domain">
    <text evidence="10">The DHHC domain is required for palmitoyltransferase activity.</text>
</comment>
<keyword evidence="2 10" id="KW-0808">Transferase</keyword>
<keyword evidence="7" id="KW-0449">Lipoprotein</keyword>
<dbReference type="GO" id="GO:0006612">
    <property type="term" value="P:protein targeting to membrane"/>
    <property type="evidence" value="ECO:0007669"/>
    <property type="project" value="TreeGrafter"/>
</dbReference>
<dbReference type="GO" id="GO:0005783">
    <property type="term" value="C:endoplasmic reticulum"/>
    <property type="evidence" value="ECO:0007669"/>
    <property type="project" value="TreeGrafter"/>
</dbReference>
<dbReference type="InterPro" id="IPR039859">
    <property type="entry name" value="PFA4/ZDH16/20/ERF2-like"/>
</dbReference>
<feature type="domain" description="Palmitoyltransferase DHHC" evidence="11">
    <location>
        <begin position="193"/>
        <end position="218"/>
    </location>
</feature>
<keyword evidence="5 10" id="KW-0472">Membrane</keyword>
<evidence type="ECO:0000256" key="9">
    <source>
        <dbReference type="ARBA" id="ARBA00048048"/>
    </source>
</evidence>
<dbReference type="InterPro" id="IPR001594">
    <property type="entry name" value="Palmitoyltrfase_DHHC"/>
</dbReference>
<evidence type="ECO:0000313" key="13">
    <source>
        <dbReference type="Proteomes" id="UP000186922"/>
    </source>
</evidence>
<keyword evidence="4 10" id="KW-1133">Transmembrane helix</keyword>
<evidence type="ECO:0000256" key="2">
    <source>
        <dbReference type="ARBA" id="ARBA00022679"/>
    </source>
</evidence>
<comment type="caution">
    <text evidence="12">The sequence shown here is derived from an EMBL/GenBank/DDBJ whole genome shotgun (WGS) entry which is preliminary data.</text>
</comment>
<evidence type="ECO:0000259" key="11">
    <source>
        <dbReference type="Pfam" id="PF01529"/>
    </source>
</evidence>
<organism evidence="12 13">
    <name type="scientific">Ramazzottius varieornatus</name>
    <name type="common">Water bear</name>
    <name type="synonym">Tardigrade</name>
    <dbReference type="NCBI Taxonomy" id="947166"/>
    <lineage>
        <taxon>Eukaryota</taxon>
        <taxon>Metazoa</taxon>
        <taxon>Ecdysozoa</taxon>
        <taxon>Tardigrada</taxon>
        <taxon>Eutardigrada</taxon>
        <taxon>Parachela</taxon>
        <taxon>Hypsibioidea</taxon>
        <taxon>Ramazzottiidae</taxon>
        <taxon>Ramazzottius</taxon>
    </lineage>
</organism>
<feature type="transmembrane region" description="Helical" evidence="10">
    <location>
        <begin position="80"/>
        <end position="98"/>
    </location>
</feature>
<evidence type="ECO:0000256" key="1">
    <source>
        <dbReference type="ARBA" id="ARBA00004127"/>
    </source>
</evidence>
<dbReference type="EMBL" id="BDGG01000005">
    <property type="protein sequence ID" value="GAU99656.1"/>
    <property type="molecule type" value="Genomic_DNA"/>
</dbReference>
<accession>A0A1D1VDE0</accession>
<keyword evidence="8 10" id="KW-0012">Acyltransferase</keyword>
<dbReference type="PROSITE" id="PS50216">
    <property type="entry name" value="DHHC"/>
    <property type="match status" value="1"/>
</dbReference>
<evidence type="ECO:0000256" key="10">
    <source>
        <dbReference type="RuleBase" id="RU079119"/>
    </source>
</evidence>
<evidence type="ECO:0000256" key="8">
    <source>
        <dbReference type="ARBA" id="ARBA00023315"/>
    </source>
</evidence>
<dbReference type="PANTHER" id="PTHR22883">
    <property type="entry name" value="ZINC FINGER DHHC DOMAIN CONTAINING PROTEIN"/>
    <property type="match status" value="1"/>
</dbReference>
<dbReference type="AlphaFoldDB" id="A0A1D1VDE0"/>
<dbReference type="GO" id="GO:0019706">
    <property type="term" value="F:protein-cysteine S-palmitoyltransferase activity"/>
    <property type="evidence" value="ECO:0007669"/>
    <property type="project" value="UniProtKB-EC"/>
</dbReference>
<dbReference type="Proteomes" id="UP000186922">
    <property type="component" value="Unassembled WGS sequence"/>
</dbReference>
<name>A0A1D1VDE0_RAMVA</name>
<comment type="catalytic activity">
    <reaction evidence="9 10">
        <text>L-cysteinyl-[protein] + hexadecanoyl-CoA = S-hexadecanoyl-L-cysteinyl-[protein] + CoA</text>
        <dbReference type="Rhea" id="RHEA:36683"/>
        <dbReference type="Rhea" id="RHEA-COMP:10131"/>
        <dbReference type="Rhea" id="RHEA-COMP:11032"/>
        <dbReference type="ChEBI" id="CHEBI:29950"/>
        <dbReference type="ChEBI" id="CHEBI:57287"/>
        <dbReference type="ChEBI" id="CHEBI:57379"/>
        <dbReference type="ChEBI" id="CHEBI:74151"/>
        <dbReference type="EC" id="2.3.1.225"/>
    </reaction>
</comment>
<gene>
    <name evidence="12" type="primary">RvY_10621-1</name>
    <name evidence="12" type="synonym">RvY_10621.1</name>
    <name evidence="12" type="ORF">RvY_10621</name>
</gene>
<dbReference type="GO" id="GO:0005794">
    <property type="term" value="C:Golgi apparatus"/>
    <property type="evidence" value="ECO:0007669"/>
    <property type="project" value="TreeGrafter"/>
</dbReference>
<feature type="transmembrane region" description="Helical" evidence="10">
    <location>
        <begin position="110"/>
        <end position="131"/>
    </location>
</feature>
<dbReference type="Pfam" id="PF01529">
    <property type="entry name" value="DHHC"/>
    <property type="match status" value="1"/>
</dbReference>
<evidence type="ECO:0000256" key="7">
    <source>
        <dbReference type="ARBA" id="ARBA00023288"/>
    </source>
</evidence>
<proteinExistence type="inferred from homology"/>
<dbReference type="STRING" id="947166.A0A1D1VDE0"/>
<evidence type="ECO:0000313" key="12">
    <source>
        <dbReference type="EMBL" id="GAU99656.1"/>
    </source>
</evidence>
<evidence type="ECO:0000256" key="4">
    <source>
        <dbReference type="ARBA" id="ARBA00022989"/>
    </source>
</evidence>
<sequence length="257" mass="29301">MNQESPPEPLVSLEKAKPAKKSFVPTPVFGHSHPSDIHEEPVDFDDIPEQAQLDYEHRHSCTARLDLWITDLVARHRTSIWWLTICTCVIPLSIFFAIDAPFLYVNVSPVPPLLVAGLFGLCALLFVSTSFMDPGTIKPYSVEMNMALEVDLQNEQKVDYDKPCYVVASGTIRPQWSVKRQYTWVVNGQEVLTDWCYHCNIYKPPRVHHCKLCGRCIGKSIARNKLDLSPLASHLQSRKLYNTMCFSFFLQNVSTIM</sequence>
<evidence type="ECO:0000256" key="6">
    <source>
        <dbReference type="ARBA" id="ARBA00023139"/>
    </source>
</evidence>
<keyword evidence="3 10" id="KW-0812">Transmembrane</keyword>
<evidence type="ECO:0000256" key="5">
    <source>
        <dbReference type="ARBA" id="ARBA00023136"/>
    </source>
</evidence>
<keyword evidence="6" id="KW-0564">Palmitate</keyword>
<reference evidence="12 13" key="1">
    <citation type="journal article" date="2016" name="Nat. Commun.">
        <title>Extremotolerant tardigrade genome and improved radiotolerance of human cultured cells by tardigrade-unique protein.</title>
        <authorList>
            <person name="Hashimoto T."/>
            <person name="Horikawa D.D."/>
            <person name="Saito Y."/>
            <person name="Kuwahara H."/>
            <person name="Kozuka-Hata H."/>
            <person name="Shin-I T."/>
            <person name="Minakuchi Y."/>
            <person name="Ohishi K."/>
            <person name="Motoyama A."/>
            <person name="Aizu T."/>
            <person name="Enomoto A."/>
            <person name="Kondo K."/>
            <person name="Tanaka S."/>
            <person name="Hara Y."/>
            <person name="Koshikawa S."/>
            <person name="Sagara H."/>
            <person name="Miura T."/>
            <person name="Yokobori S."/>
            <person name="Miyagawa K."/>
            <person name="Suzuki Y."/>
            <person name="Kubo T."/>
            <person name="Oyama M."/>
            <person name="Kohara Y."/>
            <person name="Fujiyama A."/>
            <person name="Arakawa K."/>
            <person name="Katayama T."/>
            <person name="Toyoda A."/>
            <person name="Kunieda T."/>
        </authorList>
    </citation>
    <scope>NUCLEOTIDE SEQUENCE [LARGE SCALE GENOMIC DNA]</scope>
    <source>
        <strain evidence="12 13">YOKOZUNA-1</strain>
    </source>
</reference>
<keyword evidence="13" id="KW-1185">Reference proteome</keyword>
<protein>
    <recommendedName>
        <fullName evidence="10">Palmitoyltransferase</fullName>
        <ecNumber evidence="10">2.3.1.225</ecNumber>
    </recommendedName>
</protein>
<evidence type="ECO:0000256" key="3">
    <source>
        <dbReference type="ARBA" id="ARBA00022692"/>
    </source>
</evidence>
<dbReference type="PANTHER" id="PTHR22883:SF43">
    <property type="entry name" value="PALMITOYLTRANSFERASE APP"/>
    <property type="match status" value="1"/>
</dbReference>
<dbReference type="EC" id="2.3.1.225" evidence="10"/>